<dbReference type="PANTHER" id="PTHR40446">
    <property type="entry name" value="N-ACETYLGLUCOSAMINE-1-PHOSPHODIESTER ALPHA-N-ACETYLGLUCOSAMINIDASE"/>
    <property type="match status" value="1"/>
</dbReference>
<keyword evidence="5" id="KW-0326">Glycosidase</keyword>
<feature type="compositionally biased region" description="Low complexity" evidence="1">
    <location>
        <begin position="414"/>
        <end position="427"/>
    </location>
</feature>
<dbReference type="InterPro" id="IPR018711">
    <property type="entry name" value="NAGPA"/>
</dbReference>
<keyword evidence="2" id="KW-0472">Membrane</keyword>
<evidence type="ECO:0000256" key="2">
    <source>
        <dbReference type="SAM" id="Phobius"/>
    </source>
</evidence>
<feature type="transmembrane region" description="Helical" evidence="2">
    <location>
        <begin position="444"/>
        <end position="466"/>
    </location>
</feature>
<feature type="domain" description="Phosphodiester glycosidase" evidence="4">
    <location>
        <begin position="217"/>
        <end position="393"/>
    </location>
</feature>
<feature type="chain" id="PRO_5039314428" evidence="3">
    <location>
        <begin position="26"/>
        <end position="475"/>
    </location>
</feature>
<keyword evidence="2" id="KW-1133">Transmembrane helix</keyword>
<dbReference type="Pfam" id="PF09992">
    <property type="entry name" value="NAGPA"/>
    <property type="match status" value="1"/>
</dbReference>
<name>A0A9D1E3P6_9BACT</name>
<keyword evidence="3" id="KW-0732">Signal</keyword>
<evidence type="ECO:0000256" key="3">
    <source>
        <dbReference type="SAM" id="SignalP"/>
    </source>
</evidence>
<reference evidence="5" key="1">
    <citation type="submission" date="2020-10" db="EMBL/GenBank/DDBJ databases">
        <authorList>
            <person name="Gilroy R."/>
        </authorList>
    </citation>
    <scope>NUCLEOTIDE SEQUENCE</scope>
    <source>
        <strain evidence="5">CHK121-14286</strain>
    </source>
</reference>
<dbReference type="PANTHER" id="PTHR40446:SF2">
    <property type="entry name" value="N-ACETYLGLUCOSAMINE-1-PHOSPHODIESTER ALPHA-N-ACETYLGLUCOSAMINIDASE"/>
    <property type="match status" value="1"/>
</dbReference>
<evidence type="ECO:0000313" key="6">
    <source>
        <dbReference type="Proteomes" id="UP000824200"/>
    </source>
</evidence>
<gene>
    <name evidence="5" type="ORF">IAC95_01330</name>
</gene>
<comment type="caution">
    <text evidence="5">The sequence shown here is derived from an EMBL/GenBank/DDBJ whole genome shotgun (WGS) entry which is preliminary data.</text>
</comment>
<dbReference type="Proteomes" id="UP000824200">
    <property type="component" value="Unassembled WGS sequence"/>
</dbReference>
<organism evidence="5 6">
    <name type="scientific">Candidatus Fimimonas gallinarum</name>
    <dbReference type="NCBI Taxonomy" id="2840821"/>
    <lineage>
        <taxon>Bacteria</taxon>
        <taxon>Pseudomonadati</taxon>
        <taxon>Myxococcota</taxon>
        <taxon>Myxococcia</taxon>
        <taxon>Myxococcales</taxon>
        <taxon>Cystobacterineae</taxon>
        <taxon>Myxococcaceae</taxon>
        <taxon>Myxococcaceae incertae sedis</taxon>
        <taxon>Candidatus Fimimonas</taxon>
    </lineage>
</organism>
<reference evidence="5" key="2">
    <citation type="journal article" date="2021" name="PeerJ">
        <title>Extensive microbial diversity within the chicken gut microbiome revealed by metagenomics and culture.</title>
        <authorList>
            <person name="Gilroy R."/>
            <person name="Ravi A."/>
            <person name="Getino M."/>
            <person name="Pursley I."/>
            <person name="Horton D.L."/>
            <person name="Alikhan N.F."/>
            <person name="Baker D."/>
            <person name="Gharbi K."/>
            <person name="Hall N."/>
            <person name="Watson M."/>
            <person name="Adriaenssens E.M."/>
            <person name="Foster-Nyarko E."/>
            <person name="Jarju S."/>
            <person name="Secka A."/>
            <person name="Antonio M."/>
            <person name="Oren A."/>
            <person name="Chaudhuri R.R."/>
            <person name="La Ragione R."/>
            <person name="Hildebrand F."/>
            <person name="Pallen M.J."/>
        </authorList>
    </citation>
    <scope>NUCLEOTIDE SEQUENCE</scope>
    <source>
        <strain evidence="5">CHK121-14286</strain>
    </source>
</reference>
<feature type="signal peptide" evidence="3">
    <location>
        <begin position="1"/>
        <end position="25"/>
    </location>
</feature>
<dbReference type="GO" id="GO:0016798">
    <property type="term" value="F:hydrolase activity, acting on glycosyl bonds"/>
    <property type="evidence" value="ECO:0007669"/>
    <property type="project" value="UniProtKB-KW"/>
</dbReference>
<keyword evidence="5" id="KW-0378">Hydrolase</keyword>
<dbReference type="AlphaFoldDB" id="A0A9D1E3P6"/>
<keyword evidence="2" id="KW-0812">Transmembrane</keyword>
<evidence type="ECO:0000256" key="1">
    <source>
        <dbReference type="SAM" id="MobiDB-lite"/>
    </source>
</evidence>
<proteinExistence type="predicted"/>
<sequence>MKKLIIVFVTFLTVCCLLAPTAALAFTSDILDQPSFTYTLNGFSYKEASFTENGALQKIFYGEYNTTQENAKYEWVIHSIRSGSETTRSTVMEIATDYEQSTGRKVIFAANGDYFDLNTGANMESYVNNGIVVSKGSFATKHCIGFDNNGNVAIGRMTEVEKRLAVYTEGKPTFFTIDKFNQQPSEGEIAVYDTVGSFTVSDAGVTIVNTDEVNLSMYPVFGVSNTTVNGVKESKSFTLKSGQFAVVYTSEDEEFFSAHSYGCETDLVEIPSGQYQGCTWVLGGYDILVNDYVVNTNCHTDNSGNVAAPRTLIGFKEDGTGFLCMLDGRQPSYAVGVTVNQQAQIAAALGARYALELDGGGSTTVLVRIDDVLTLRNKPSDGSMRKVSNAIMLVEVDEQSDVTENPDDKPVNPDDPVNPDGKPVNPDGGDGTTSETPPALTWDFILAIVLCCIIIVLSVVSVIILVGKKGKKGGK</sequence>
<evidence type="ECO:0000313" key="5">
    <source>
        <dbReference type="EMBL" id="HIR65519.1"/>
    </source>
</evidence>
<evidence type="ECO:0000259" key="4">
    <source>
        <dbReference type="Pfam" id="PF09992"/>
    </source>
</evidence>
<dbReference type="EMBL" id="DVHL01000012">
    <property type="protein sequence ID" value="HIR65519.1"/>
    <property type="molecule type" value="Genomic_DNA"/>
</dbReference>
<accession>A0A9D1E3P6</accession>
<protein>
    <submittedName>
        <fullName evidence="5">Phosphodiester glycosidase family protein</fullName>
    </submittedName>
</protein>
<feature type="region of interest" description="Disordered" evidence="1">
    <location>
        <begin position="398"/>
        <end position="435"/>
    </location>
</feature>